<evidence type="ECO:0000313" key="2">
    <source>
        <dbReference type="EMBL" id="CDW78168.1"/>
    </source>
</evidence>
<keyword evidence="3" id="KW-1185">Reference proteome</keyword>
<keyword evidence="1" id="KW-1133">Transmembrane helix</keyword>
<sequence>MSNSMDPNSTQRNFNLSQSIVLNQRNIVSTSNDGDLIFTVNSINDNNMMSFDIHGKSTLDKRQAYLNNIQQNFDEKKKQTRFNNFMDELNYNSQVDQNGTSFDQNEAQGPLPSKISNIEGQIEEEPIQYFESLQKKSMDESTINVQQQMQEQQQNSKRRFKPRSFVKKAYSFYKQSNPLFNTWKYYMRLMPRWVRAFLILLTIEYNIIMVVLLYKAAIERFGYDEDISVSKWWTTMEISILASISSYIILFLSTKCLSISVAQKISSAKDSLDVIKKLKDIRRISGFYQRVLFFLSCSISIVGLFITTTQTTILNVQNDYQNFRIHFTVTTLFSLWFLLIGYDIAYSIIYTSIYKLAKNNLKLRQLFLFINKQRAWKVKRPVNF</sequence>
<dbReference type="InParanoid" id="A0A078ABK8"/>
<evidence type="ECO:0000256" key="1">
    <source>
        <dbReference type="SAM" id="Phobius"/>
    </source>
</evidence>
<accession>A0A078ABK8</accession>
<proteinExistence type="predicted"/>
<feature type="transmembrane region" description="Helical" evidence="1">
    <location>
        <begin position="291"/>
        <end position="313"/>
    </location>
</feature>
<feature type="transmembrane region" description="Helical" evidence="1">
    <location>
        <begin position="193"/>
        <end position="218"/>
    </location>
</feature>
<protein>
    <recommendedName>
        <fullName evidence="4">Transmembrane protein</fullName>
    </recommendedName>
</protein>
<gene>
    <name evidence="2" type="primary">Contig13148.g14018</name>
    <name evidence="2" type="ORF">STYLEM_7141</name>
</gene>
<dbReference type="Proteomes" id="UP000039865">
    <property type="component" value="Unassembled WGS sequence"/>
</dbReference>
<evidence type="ECO:0008006" key="4">
    <source>
        <dbReference type="Google" id="ProtNLM"/>
    </source>
</evidence>
<reference evidence="2 3" key="1">
    <citation type="submission" date="2014-06" db="EMBL/GenBank/DDBJ databases">
        <authorList>
            <person name="Swart Estienne"/>
        </authorList>
    </citation>
    <scope>NUCLEOTIDE SEQUENCE [LARGE SCALE GENOMIC DNA]</scope>
    <source>
        <strain evidence="2 3">130c</strain>
    </source>
</reference>
<dbReference type="OrthoDB" id="10678803at2759"/>
<dbReference type="EMBL" id="CCKQ01006828">
    <property type="protein sequence ID" value="CDW78168.1"/>
    <property type="molecule type" value="Genomic_DNA"/>
</dbReference>
<dbReference type="AlphaFoldDB" id="A0A078ABK8"/>
<keyword evidence="1" id="KW-0812">Transmembrane</keyword>
<evidence type="ECO:0000313" key="3">
    <source>
        <dbReference type="Proteomes" id="UP000039865"/>
    </source>
</evidence>
<keyword evidence="1" id="KW-0472">Membrane</keyword>
<organism evidence="2 3">
    <name type="scientific">Stylonychia lemnae</name>
    <name type="common">Ciliate</name>
    <dbReference type="NCBI Taxonomy" id="5949"/>
    <lineage>
        <taxon>Eukaryota</taxon>
        <taxon>Sar</taxon>
        <taxon>Alveolata</taxon>
        <taxon>Ciliophora</taxon>
        <taxon>Intramacronucleata</taxon>
        <taxon>Spirotrichea</taxon>
        <taxon>Stichotrichia</taxon>
        <taxon>Sporadotrichida</taxon>
        <taxon>Oxytrichidae</taxon>
        <taxon>Stylonychinae</taxon>
        <taxon>Stylonychia</taxon>
    </lineage>
</organism>
<feature type="transmembrane region" description="Helical" evidence="1">
    <location>
        <begin position="333"/>
        <end position="354"/>
    </location>
</feature>
<name>A0A078ABK8_STYLE</name>
<feature type="transmembrane region" description="Helical" evidence="1">
    <location>
        <begin position="238"/>
        <end position="262"/>
    </location>
</feature>